<evidence type="ECO:0000313" key="2">
    <source>
        <dbReference type="EMBL" id="VVC26193.1"/>
    </source>
</evidence>
<dbReference type="PANTHER" id="PTHR43245:SF11">
    <property type="entry name" value="LD23561P"/>
    <property type="match status" value="1"/>
</dbReference>
<keyword evidence="3" id="KW-1185">Reference proteome</keyword>
<name>A0A5E4M4P0_9HEMI</name>
<dbReference type="Pfam" id="PF01370">
    <property type="entry name" value="Epimerase"/>
    <property type="match status" value="1"/>
</dbReference>
<dbReference type="Proteomes" id="UP000325440">
    <property type="component" value="Unassembled WGS sequence"/>
</dbReference>
<evidence type="ECO:0000313" key="3">
    <source>
        <dbReference type="Proteomes" id="UP000325440"/>
    </source>
</evidence>
<protein>
    <submittedName>
        <fullName evidence="2">NAD(P)-binding domain,NAD-dependent epimerase/dehydratase</fullName>
    </submittedName>
</protein>
<organism evidence="2 3">
    <name type="scientific">Cinara cedri</name>
    <dbReference type="NCBI Taxonomy" id="506608"/>
    <lineage>
        <taxon>Eukaryota</taxon>
        <taxon>Metazoa</taxon>
        <taxon>Ecdysozoa</taxon>
        <taxon>Arthropoda</taxon>
        <taxon>Hexapoda</taxon>
        <taxon>Insecta</taxon>
        <taxon>Pterygota</taxon>
        <taxon>Neoptera</taxon>
        <taxon>Paraneoptera</taxon>
        <taxon>Hemiptera</taxon>
        <taxon>Sternorrhyncha</taxon>
        <taxon>Aphidomorpha</taxon>
        <taxon>Aphidoidea</taxon>
        <taxon>Aphididae</taxon>
        <taxon>Lachninae</taxon>
        <taxon>Cinara</taxon>
    </lineage>
</organism>
<dbReference type="InterPro" id="IPR050177">
    <property type="entry name" value="Lipid_A_modif_metabolic_enz"/>
</dbReference>
<dbReference type="InterPro" id="IPR036291">
    <property type="entry name" value="NAD(P)-bd_dom_sf"/>
</dbReference>
<dbReference type="Gene3D" id="3.40.50.720">
    <property type="entry name" value="NAD(P)-binding Rossmann-like Domain"/>
    <property type="match status" value="1"/>
</dbReference>
<reference evidence="2 3" key="1">
    <citation type="submission" date="2019-08" db="EMBL/GenBank/DDBJ databases">
        <authorList>
            <person name="Alioto T."/>
            <person name="Alioto T."/>
            <person name="Gomez Garrido J."/>
        </authorList>
    </citation>
    <scope>NUCLEOTIDE SEQUENCE [LARGE SCALE GENOMIC DNA]</scope>
</reference>
<dbReference type="OrthoDB" id="16464at2759"/>
<dbReference type="PANTHER" id="PTHR43245">
    <property type="entry name" value="BIFUNCTIONAL POLYMYXIN RESISTANCE PROTEIN ARNA"/>
    <property type="match status" value="1"/>
</dbReference>
<dbReference type="AlphaFoldDB" id="A0A5E4M4P0"/>
<gene>
    <name evidence="2" type="ORF">CINCED_3A014887</name>
</gene>
<accession>A0A5E4M4P0</accession>
<feature type="domain" description="NAD-dependent epimerase/dehydratase" evidence="1">
    <location>
        <begin position="7"/>
        <end position="241"/>
    </location>
</feature>
<dbReference type="InterPro" id="IPR001509">
    <property type="entry name" value="Epimerase_deHydtase"/>
</dbReference>
<dbReference type="SUPFAM" id="SSF51735">
    <property type="entry name" value="NAD(P)-binding Rossmann-fold domains"/>
    <property type="match status" value="1"/>
</dbReference>
<dbReference type="EMBL" id="CABPRJ010000027">
    <property type="protein sequence ID" value="VVC26193.1"/>
    <property type="molecule type" value="Genomic_DNA"/>
</dbReference>
<evidence type="ECO:0000259" key="1">
    <source>
        <dbReference type="Pfam" id="PF01370"/>
    </source>
</evidence>
<proteinExistence type="predicted"/>
<sequence>MTSNDRVLVLGGCGFIGRHIVKYLVDNGLASVIRVVDKVPPQIAWLNNDHKATFESSLVEFHSANLINQNSCEKAFEGSFDYVINCAGETRVNLPDAIYEEGIFKLSMNCARNAAKSGVRRYVEVSSGEMTNTSKGLVKEDDKVIPITSVAKYKYEVEKELKNIPNLNYTIVRPAIVYGIGDKTGLTRKLIIGSLYRNLEEPLLILWKGSTPCNTIHVEDVCRAIWHLSNLPEATGGTYNLVDSGQTTQDMVAKIVSLLFGIKHEFLGTVFSSLCKNDLNKIVCEANDKHSIPWAEACSTSDVQNTPLSPFIEKDHIIGSSIQMNGSKLINGSNFVLNYPTITADLLKQIVDDFIKMNLFPKTLLDSTL</sequence>